<reference evidence="3 4" key="1">
    <citation type="submission" date="2019-08" db="EMBL/GenBank/DDBJ databases">
        <authorList>
            <person name="Alioto T."/>
            <person name="Alioto T."/>
            <person name="Gomez Garrido J."/>
        </authorList>
    </citation>
    <scope>NUCLEOTIDE SEQUENCE [LARGE SCALE GENOMIC DNA]</scope>
</reference>
<evidence type="ECO:0000259" key="2">
    <source>
        <dbReference type="Pfam" id="PF07530"/>
    </source>
</evidence>
<dbReference type="EMBL" id="CABPRJ010000155">
    <property type="protein sequence ID" value="VVC27509.1"/>
    <property type="molecule type" value="Genomic_DNA"/>
</dbReference>
<keyword evidence="3" id="KW-0695">RNA-directed DNA polymerase</keyword>
<keyword evidence="3" id="KW-0808">Transferase</keyword>
<dbReference type="PANTHER" id="PTHR36688">
    <property type="entry name" value="ENDO/EXONUCLEASE/PHOSPHATASE DOMAIN-CONTAINING PROTEIN"/>
    <property type="match status" value="1"/>
</dbReference>
<dbReference type="Pfam" id="PF00078">
    <property type="entry name" value="RVT_1"/>
    <property type="match status" value="1"/>
</dbReference>
<organism evidence="3 4">
    <name type="scientific">Cinara cedri</name>
    <dbReference type="NCBI Taxonomy" id="506608"/>
    <lineage>
        <taxon>Eukaryota</taxon>
        <taxon>Metazoa</taxon>
        <taxon>Ecdysozoa</taxon>
        <taxon>Arthropoda</taxon>
        <taxon>Hexapoda</taxon>
        <taxon>Insecta</taxon>
        <taxon>Pterygota</taxon>
        <taxon>Neoptera</taxon>
        <taxon>Paraneoptera</taxon>
        <taxon>Hemiptera</taxon>
        <taxon>Sternorrhyncha</taxon>
        <taxon>Aphidomorpha</taxon>
        <taxon>Aphidoidea</taxon>
        <taxon>Aphididae</taxon>
        <taxon>Lachninae</taxon>
        <taxon>Cinara</taxon>
    </lineage>
</organism>
<dbReference type="PANTHER" id="PTHR36688:SF1">
    <property type="entry name" value="ENDONUCLEASE_EXONUCLEASE_PHOSPHATASE DOMAIN-CONTAINING PROTEIN"/>
    <property type="match status" value="1"/>
</dbReference>
<feature type="domain" description="Reverse transcriptase" evidence="1">
    <location>
        <begin position="431"/>
        <end position="553"/>
    </location>
</feature>
<protein>
    <submittedName>
        <fullName evidence="3">Reverse transcriptase domain</fullName>
    </submittedName>
</protein>
<dbReference type="OrthoDB" id="8068264at2759"/>
<keyword evidence="3" id="KW-0548">Nucleotidyltransferase</keyword>
<accession>A0A5E4M7X7</accession>
<dbReference type="AlphaFoldDB" id="A0A5E4M7X7"/>
<keyword evidence="4" id="KW-1185">Reference proteome</keyword>
<dbReference type="Proteomes" id="UP000325440">
    <property type="component" value="Unassembled WGS sequence"/>
</dbReference>
<dbReference type="Pfam" id="PF07530">
    <property type="entry name" value="PRE_C2HC"/>
    <property type="match status" value="1"/>
</dbReference>
<sequence>MPTTSTGPTLTFPQELNPDGNINVRVKSTLPPPIFVKGVICFTDLCSELIELIGVDNFSCKSSANHLKIMTTNPASYRTLIHFLKEQKAEYHTYQLKEAKPMRVVIQNLHPSTSTELIKSELELRLFEVRQVTSVLHKIDKHPLPLFFVDLEPTMEEPYKLKTISQCINCQDYGHTKSYCGYPARCVCCGALHSSSACTNPRDATPKCALCSGDHPSNYKGCSVYKELQLRNKPKMSSPLLGNLSHKKNVQVSRPVVTPLAHSSDSSQTYAQATSAWASGPTKTHYSNVVSSVPAYIRILISIKRRARAQYQRSRLPSHKRIYNNLSNSLKKILIKHKNQSFENHLSNLSPKNGNLWSSTKILLKYKPPLVPIINPHGGLIEDLPIRNNNNNNGGLATTDAEKAELFKEHLTETFMPQPDIQIPSHTDIVRVGISLSGLAKISAGVPQGGILSPLLYNIYAADQPTSPNTAVAEFADDKAIISIHDNPHTASHNLQLHLDLMADWYKKWRIKVNQSKSLHTTFTLRLTPCPMVSLDNIQIPSSQTAKYLGLTIDRRLTWSHHIKTKRLALNARLRILKTLISNNKHTPLNTKLLIYKSLFKPMWTYGLQLWGNAKISNTNKIQTFQNKFLRLITNSPPYISNLTLHTDLKMKSIHKEAVAFYKRLHSKLPSHTNPLISNLSTLTIPGNPPRRLKRKWYRDLLTV</sequence>
<dbReference type="InterPro" id="IPR052560">
    <property type="entry name" value="RdDP_mobile_element"/>
</dbReference>
<dbReference type="InterPro" id="IPR006579">
    <property type="entry name" value="Pre_C2HC_dom"/>
</dbReference>
<dbReference type="GO" id="GO:0003964">
    <property type="term" value="F:RNA-directed DNA polymerase activity"/>
    <property type="evidence" value="ECO:0007669"/>
    <property type="project" value="UniProtKB-KW"/>
</dbReference>
<evidence type="ECO:0000259" key="1">
    <source>
        <dbReference type="Pfam" id="PF00078"/>
    </source>
</evidence>
<feature type="domain" description="Pre-C2HC" evidence="2">
    <location>
        <begin position="115"/>
        <end position="163"/>
    </location>
</feature>
<gene>
    <name evidence="3" type="ORF">CINCED_3A002829</name>
</gene>
<name>A0A5E4M7X7_9HEMI</name>
<dbReference type="InterPro" id="IPR000477">
    <property type="entry name" value="RT_dom"/>
</dbReference>
<evidence type="ECO:0000313" key="3">
    <source>
        <dbReference type="EMBL" id="VVC27509.1"/>
    </source>
</evidence>
<evidence type="ECO:0000313" key="4">
    <source>
        <dbReference type="Proteomes" id="UP000325440"/>
    </source>
</evidence>
<proteinExistence type="predicted"/>